<dbReference type="AlphaFoldDB" id="A0A1T2DRF2"/>
<dbReference type="InterPro" id="IPR005135">
    <property type="entry name" value="Endo/exonuclease/phosphatase"/>
</dbReference>
<evidence type="ECO:0000313" key="3">
    <source>
        <dbReference type="Proteomes" id="UP000190962"/>
    </source>
</evidence>
<dbReference type="PANTHER" id="PTHR14859:SF15">
    <property type="entry name" value="ENDONUCLEASE_EXONUCLEASE_PHOSPHATASE DOMAIN-CONTAINING PROTEIN"/>
    <property type="match status" value="1"/>
</dbReference>
<proteinExistence type="predicted"/>
<protein>
    <submittedName>
        <fullName evidence="2">Endonuclease</fullName>
    </submittedName>
</protein>
<evidence type="ECO:0000259" key="1">
    <source>
        <dbReference type="Pfam" id="PF03372"/>
    </source>
</evidence>
<sequence length="266" mass="29676">MSEKAAKKMPAAGEQRIRLLSYNIQSGLQTASPREYITKGWKHFFPHPEKQENLDLISKLVVDFDIVGLQEVDAGSLRSSFLDQTAYLAHRADFPYWNKQVNRNAGPLAQYSNGFLSRIRPMETHTYSLPGLPGRGAILVDYGEGDEQFSVVFLHLALSRHGRLRQLSFVSDLIASRKHIAVMGDLNCPTDSGSLVDFMAKNGLKDATCGAPTYPSWQPVRKIDHIFLSDSLDTDTPHVIDFPLSDHLPVSVDVVLPFKLNESIPD</sequence>
<keyword evidence="2" id="KW-0540">Nuclease</keyword>
<gene>
    <name evidence="2" type="ORF">BOV88_11575</name>
</gene>
<dbReference type="InterPro" id="IPR036691">
    <property type="entry name" value="Endo/exonu/phosph_ase_sf"/>
</dbReference>
<dbReference type="GO" id="GO:0006506">
    <property type="term" value="P:GPI anchor biosynthetic process"/>
    <property type="evidence" value="ECO:0007669"/>
    <property type="project" value="TreeGrafter"/>
</dbReference>
<dbReference type="GO" id="GO:0016020">
    <property type="term" value="C:membrane"/>
    <property type="evidence" value="ECO:0007669"/>
    <property type="project" value="GOC"/>
</dbReference>
<dbReference type="Proteomes" id="UP000190962">
    <property type="component" value="Unassembled WGS sequence"/>
</dbReference>
<keyword evidence="2" id="KW-0378">Hydrolase</keyword>
<feature type="domain" description="Endonuclease/exonuclease/phosphatase" evidence="1">
    <location>
        <begin position="20"/>
        <end position="247"/>
    </location>
</feature>
<comment type="caution">
    <text evidence="2">The sequence shown here is derived from an EMBL/GenBank/DDBJ whole genome shotgun (WGS) entry which is preliminary data.</text>
</comment>
<dbReference type="Gene3D" id="3.60.10.10">
    <property type="entry name" value="Endonuclease/exonuclease/phosphatase"/>
    <property type="match status" value="1"/>
</dbReference>
<dbReference type="GO" id="GO:0004519">
    <property type="term" value="F:endonuclease activity"/>
    <property type="evidence" value="ECO:0007669"/>
    <property type="project" value="UniProtKB-KW"/>
</dbReference>
<organism evidence="2 3">
    <name type="scientific">Solemya velum gill symbiont</name>
    <dbReference type="NCBI Taxonomy" id="2340"/>
    <lineage>
        <taxon>Bacteria</taxon>
        <taxon>Pseudomonadati</taxon>
        <taxon>Pseudomonadota</taxon>
        <taxon>Gammaproteobacteria</taxon>
        <taxon>sulfur-oxidizing symbionts</taxon>
    </lineage>
</organism>
<dbReference type="SUPFAM" id="SSF56219">
    <property type="entry name" value="DNase I-like"/>
    <property type="match status" value="1"/>
</dbReference>
<dbReference type="Pfam" id="PF03372">
    <property type="entry name" value="Exo_endo_phos"/>
    <property type="match status" value="1"/>
</dbReference>
<name>A0A1T2DRF2_SOVGS</name>
<accession>A0A1T2DRF2</accession>
<dbReference type="RefSeq" id="WP_143555840.1">
    <property type="nucleotide sequence ID" value="NZ_MPNX01000021.1"/>
</dbReference>
<reference evidence="2 3" key="1">
    <citation type="submission" date="2016-11" db="EMBL/GenBank/DDBJ databases">
        <title>Mixed transmission modes and dynamic genome evolution in an obligate animal-bacterial symbiosis.</title>
        <authorList>
            <person name="Russell S.L."/>
            <person name="Corbett-Detig R.B."/>
            <person name="Cavanaugh C.M."/>
        </authorList>
    </citation>
    <scope>NUCLEOTIDE SEQUENCE [LARGE SCALE GENOMIC DNA]</scope>
    <source>
        <strain evidence="2">MA-KB16</strain>
    </source>
</reference>
<dbReference type="EMBL" id="MPNX01000021">
    <property type="protein sequence ID" value="OOY34135.1"/>
    <property type="molecule type" value="Genomic_DNA"/>
</dbReference>
<dbReference type="PANTHER" id="PTHR14859">
    <property type="entry name" value="CALCOFLUOR WHITE HYPERSENSITIVE PROTEIN PRECURSOR"/>
    <property type="match status" value="1"/>
</dbReference>
<keyword evidence="2" id="KW-0255">Endonuclease</keyword>
<evidence type="ECO:0000313" key="2">
    <source>
        <dbReference type="EMBL" id="OOY34135.1"/>
    </source>
</evidence>
<dbReference type="InterPro" id="IPR051916">
    <property type="entry name" value="GPI-anchor_lipid_remodeler"/>
</dbReference>